<dbReference type="Pfam" id="PF22942">
    <property type="entry name" value="DUF7025"/>
    <property type="match status" value="1"/>
</dbReference>
<dbReference type="Gene3D" id="3.40.50.300">
    <property type="entry name" value="P-loop containing nucleotide triphosphate hydrolases"/>
    <property type="match status" value="1"/>
</dbReference>
<feature type="region of interest" description="Disordered" evidence="1">
    <location>
        <begin position="298"/>
        <end position="353"/>
    </location>
</feature>
<feature type="region of interest" description="Disordered" evidence="1">
    <location>
        <begin position="545"/>
        <end position="575"/>
    </location>
</feature>
<dbReference type="AlphaFoldDB" id="A0A9P9WLL3"/>
<dbReference type="Proteomes" id="UP000829685">
    <property type="component" value="Unassembled WGS sequence"/>
</dbReference>
<evidence type="ECO:0000313" key="3">
    <source>
        <dbReference type="EMBL" id="KAI1868992.1"/>
    </source>
</evidence>
<dbReference type="InterPro" id="IPR027417">
    <property type="entry name" value="P-loop_NTPase"/>
</dbReference>
<dbReference type="InterPro" id="IPR003959">
    <property type="entry name" value="ATPase_AAA_core"/>
</dbReference>
<dbReference type="EMBL" id="JAFIMR010000016">
    <property type="protein sequence ID" value="KAI1868992.1"/>
    <property type="molecule type" value="Genomic_DNA"/>
</dbReference>
<name>A0A9P9WLL3_9PEZI</name>
<feature type="compositionally biased region" description="Pro residues" evidence="1">
    <location>
        <begin position="563"/>
        <end position="575"/>
    </location>
</feature>
<reference evidence="3" key="1">
    <citation type="submission" date="2021-03" db="EMBL/GenBank/DDBJ databases">
        <title>Revisited historic fungal species revealed as producer of novel bioactive compounds through whole genome sequencing and comparative genomics.</title>
        <authorList>
            <person name="Vignolle G.A."/>
            <person name="Hochenegger N."/>
            <person name="Mach R.L."/>
            <person name="Mach-Aigner A.R."/>
            <person name="Javad Rahimi M."/>
            <person name="Salim K.A."/>
            <person name="Chan C.M."/>
            <person name="Lim L.B.L."/>
            <person name="Cai F."/>
            <person name="Druzhinina I.S."/>
            <person name="U'Ren J.M."/>
            <person name="Derntl C."/>
        </authorList>
    </citation>
    <scope>NUCLEOTIDE SEQUENCE</scope>
    <source>
        <strain evidence="3">TUCIM 5799</strain>
    </source>
</reference>
<keyword evidence="4" id="KW-1185">Reference proteome</keyword>
<evidence type="ECO:0000313" key="4">
    <source>
        <dbReference type="Proteomes" id="UP000829685"/>
    </source>
</evidence>
<dbReference type="InterPro" id="IPR056599">
    <property type="entry name" value="AAA_lid_fung"/>
</dbReference>
<protein>
    <recommendedName>
        <fullName evidence="2">AAA+ ATPase domain-containing protein</fullName>
    </recommendedName>
</protein>
<feature type="compositionally biased region" description="Acidic residues" evidence="1">
    <location>
        <begin position="1092"/>
        <end position="1103"/>
    </location>
</feature>
<accession>A0A9P9WLL3</accession>
<feature type="compositionally biased region" description="Acidic residues" evidence="1">
    <location>
        <begin position="1070"/>
        <end position="1080"/>
    </location>
</feature>
<dbReference type="CDD" id="cd19481">
    <property type="entry name" value="RecA-like_protease"/>
    <property type="match status" value="1"/>
</dbReference>
<dbReference type="Pfam" id="PF00004">
    <property type="entry name" value="AAA"/>
    <property type="match status" value="1"/>
</dbReference>
<comment type="caution">
    <text evidence="3">The sequence shown here is derived from an EMBL/GenBank/DDBJ whole genome shotgun (WGS) entry which is preliminary data.</text>
</comment>
<evidence type="ECO:0000259" key="2">
    <source>
        <dbReference type="SMART" id="SM00382"/>
    </source>
</evidence>
<dbReference type="InterPro" id="IPR054289">
    <property type="entry name" value="DUF7025"/>
</dbReference>
<dbReference type="PANTHER" id="PTHR46411:SF2">
    <property type="entry name" value="AAA+ ATPASE DOMAIN-CONTAINING PROTEIN"/>
    <property type="match status" value="1"/>
</dbReference>
<proteinExistence type="predicted"/>
<feature type="region of interest" description="Disordered" evidence="1">
    <location>
        <begin position="1"/>
        <end position="48"/>
    </location>
</feature>
<feature type="region of interest" description="Disordered" evidence="1">
    <location>
        <begin position="1026"/>
        <end position="1103"/>
    </location>
</feature>
<organism evidence="3 4">
    <name type="scientific">Neoarthrinium moseri</name>
    <dbReference type="NCBI Taxonomy" id="1658444"/>
    <lineage>
        <taxon>Eukaryota</taxon>
        <taxon>Fungi</taxon>
        <taxon>Dikarya</taxon>
        <taxon>Ascomycota</taxon>
        <taxon>Pezizomycotina</taxon>
        <taxon>Sordariomycetes</taxon>
        <taxon>Xylariomycetidae</taxon>
        <taxon>Amphisphaeriales</taxon>
        <taxon>Apiosporaceae</taxon>
        <taxon>Neoarthrinium</taxon>
    </lineage>
</organism>
<feature type="compositionally biased region" description="Basic and acidic residues" evidence="1">
    <location>
        <begin position="335"/>
        <end position="353"/>
    </location>
</feature>
<evidence type="ECO:0000256" key="1">
    <source>
        <dbReference type="SAM" id="MobiDB-lite"/>
    </source>
</evidence>
<dbReference type="SMART" id="SM00382">
    <property type="entry name" value="AAA"/>
    <property type="match status" value="1"/>
</dbReference>
<feature type="domain" description="AAA+ ATPase" evidence="2">
    <location>
        <begin position="762"/>
        <end position="880"/>
    </location>
</feature>
<dbReference type="Pfam" id="PF23232">
    <property type="entry name" value="AAA_lid_13"/>
    <property type="match status" value="1"/>
</dbReference>
<dbReference type="InterPro" id="IPR003593">
    <property type="entry name" value="AAA+_ATPase"/>
</dbReference>
<feature type="region of interest" description="Disordered" evidence="1">
    <location>
        <begin position="91"/>
        <end position="141"/>
    </location>
</feature>
<sequence>MATAEAQGSTVAVQTTEDQPISNSSGASQLQEGDQTPVDQAESIMEESAEIRMAEKEAKDAILEAVKKMRALKMATKVDISKELAELIDAAEEFPSPPDSVNTSTVSTRSPSPTGVPDISTFRSPGQAPNHPPRQPIPNQPAQRISQIDISDKLRSCTVQRLSMEDWRVDGSSGLPPGVVGSINGHPQSRAPVIQAYYRNTPSESELASRKDFDGDLTNAHTNTQNTGKPQRIKINSSILLDDLELISGLTLSNRPHYIIPPFKLLIHNVDGIKSKLEELTSEVKDLDVRKISAPTTASLKQTDLENDATMLDPSMNGPEGPEASGEQSETHVSSQEKESVDEVEKKSHKLTERAQTDGGVGLAVAYEKLQTRVAHLQCLYDYISTDLRHLVGLSMRIQEGTLETITFDGVYHLYSPGDLIINREDDVDLLYQVYAVTGGRMRLQRYVNIYRPQIEEEEADNSPTAGIGTWTDVVIDCFRMHWDGTQIGPKRMTHRVRHFTGEKKITELDYYPVRFRQNSEDLCKGLEIRGKKLLGCHGHKKYDGLTAKPPRSREHMRVPRPIRGPGPPPPPPAPGLGFTKIGKANKELESDIFVDFKTFAQTFPYFDSDFDTLGRVRPSTREVTESFPRKDRDYHAGDHDVDEARSDKFLSTHFHLAHPKRPEELNAIEDYLMLLPQCVPAFEFRHREWNYFDVDKLEEIDKSDDARRRGWEDLVINEGYSQLLLSLVDNHASAYDLRKKTNAAGHGVSTAQIDLIKGKGRGLIILLHGPPGTGKTSTAETIAAYTGRPLYAITCGDIGVSASEVEENLRVHTERAQKWGCVLLLDEADVFMAKRTWDVFLRHLEYYSGILFLTTNIVGIIDEAFKSRIHIALRYDSIDLGSTQLIWNNLLDRIIKDNDHSEVKIKFDRDILLDFAQSHYEKNEANETTWNARQIRNAFSTAIAMGQFDRLERIRKEGLKPDEVASSGKKSLMTIRLTNRNFSKIADTAADFEKYLNAVRGPDADNALASQQRDDYFARQLTPLPVRKRGWGGPDQGYSSRRQDHVAMPASRPGKGKRSAKKASHVEEGADDYESEDEDVKGSKHRQREEEYSDDDDESEAD</sequence>
<dbReference type="SUPFAM" id="SSF52540">
    <property type="entry name" value="P-loop containing nucleoside triphosphate hydrolases"/>
    <property type="match status" value="1"/>
</dbReference>
<feature type="compositionally biased region" description="Basic residues" evidence="1">
    <location>
        <begin position="1055"/>
        <end position="1064"/>
    </location>
</feature>
<feature type="compositionally biased region" description="Polar residues" evidence="1">
    <location>
        <begin position="1"/>
        <end position="38"/>
    </location>
</feature>
<dbReference type="GO" id="GO:0016887">
    <property type="term" value="F:ATP hydrolysis activity"/>
    <property type="evidence" value="ECO:0007669"/>
    <property type="project" value="InterPro"/>
</dbReference>
<dbReference type="PANTHER" id="PTHR46411">
    <property type="entry name" value="FAMILY ATPASE, PUTATIVE-RELATED"/>
    <property type="match status" value="1"/>
</dbReference>
<dbReference type="GO" id="GO:0005524">
    <property type="term" value="F:ATP binding"/>
    <property type="evidence" value="ECO:0007669"/>
    <property type="project" value="InterPro"/>
</dbReference>
<gene>
    <name evidence="3" type="ORF">JX265_006971</name>
</gene>
<feature type="compositionally biased region" description="Low complexity" evidence="1">
    <location>
        <begin position="100"/>
        <end position="117"/>
    </location>
</feature>
<feature type="compositionally biased region" description="Pro residues" evidence="1">
    <location>
        <begin position="130"/>
        <end position="139"/>
    </location>
</feature>